<dbReference type="AlphaFoldDB" id="A0A523QLP8"/>
<dbReference type="Proteomes" id="UP000320781">
    <property type="component" value="Unassembled WGS sequence"/>
</dbReference>
<evidence type="ECO:0000313" key="2">
    <source>
        <dbReference type="Proteomes" id="UP000320781"/>
    </source>
</evidence>
<sequence length="1011" mass="117686">MGATGKTLGNILVFNRSWGERFVLQGRKLAPDYKATTAEKIKAMTVIVGVVVAGLLAGEAYKEITGKDRSPYNPLNIITWTPGGLALGVTEDISNVIYLMTEAVKGDKSALGSLPGVIAGALTLTLPFYKNAIQSLDAITDMKGIDVWTIRKIREMIDDEYEVRGGTHEVERTLLEKFQRAIFSLKDDPVTPQEKTDEAETGLGLAIEEDDLPFTLEDPDIYHMGKLNTDMSRILKNIKPEEITKENGYSELAIAWLEKEGYEAIWKTLPNKKLYEITELPEELEKWAKRHKRELSLITKYQRLKTREEKKEFLDAHPELKLNPAIEYLKQFPLANARLALWGQTKIYTMEAYDEFNRLVKELDIPDDAIPELTLPPKGSVENYFKYQEMLTDFAPNSWEMQYLMTQDDELRQFLERDPIETPVRSLELKIKHRPLFEQYDLLETDEERAKLKADNPEWVDDIRRIEAIENEASEDIVEDWVDRGQEIDKFGAGSSQAKVWLLDNPDTFKWALSVELLTDDGTDWNEPVLRINVKWSELDDKYLGFGDRTSEFYIKDEDERQLARDKLLTNEEYRKARRRRQALSWEFPTNELVEKYVQLHELPIKGYRQERYLIDNPDLEKILTDPVIMGKNALMPVDPKTVPPAEYDEIYEKYQGLFDKWDAFADPTSPLYISNKDLRREARSDLYKGDRGKEFQIARLKRQAYAKDYPEKHIKHYASYYSLPEKGAEQELFLLQHPEFAKIAKGIEEWDKLPEKHIEVYRISVKWAKEDARYNGMGILGSEFYIEDIDKRKKAREALLENEAYAKARRKREAYDQGFPDNLVPKYVEYYSLPEEGYAKERYLKDNKDFYDVAKRLLEWSRVDFDKVPTKEVEELYEIYQHLETSRDKMNYRVKHPELDAWGQEKFGWKPAIEQIDIAILSKAEIINALSRLYVMSDKEKARISGMSKEDILDALSDSMKGKVQAYINRGRLTAAEKRAVERMSKSKEMKAEMEGLLSELEKKLARLIK</sequence>
<gene>
    <name evidence="1" type="ORF">E3J95_01315</name>
</gene>
<dbReference type="EMBL" id="SOKU01000056">
    <property type="protein sequence ID" value="TES86708.1"/>
    <property type="molecule type" value="Genomic_DNA"/>
</dbReference>
<name>A0A523QLP8_UNCAE</name>
<accession>A0A523QLP8</accession>
<evidence type="ECO:0000313" key="1">
    <source>
        <dbReference type="EMBL" id="TES86708.1"/>
    </source>
</evidence>
<comment type="caution">
    <text evidence="1">The sequence shown here is derived from an EMBL/GenBank/DDBJ whole genome shotgun (WGS) entry which is preliminary data.</text>
</comment>
<organism evidence="1 2">
    <name type="scientific">Aerophobetes bacterium</name>
    <dbReference type="NCBI Taxonomy" id="2030807"/>
    <lineage>
        <taxon>Bacteria</taxon>
        <taxon>Candidatus Aerophobota</taxon>
    </lineage>
</organism>
<reference evidence="1 2" key="1">
    <citation type="submission" date="2019-03" db="EMBL/GenBank/DDBJ databases">
        <title>Metabolic potential of uncultured bacteria and archaea associated with petroleum seepage in deep-sea sediments.</title>
        <authorList>
            <person name="Dong X."/>
            <person name="Hubert C."/>
        </authorList>
    </citation>
    <scope>NUCLEOTIDE SEQUENCE [LARGE SCALE GENOMIC DNA]</scope>
    <source>
        <strain evidence="1">E44_bin92</strain>
    </source>
</reference>
<protein>
    <submittedName>
        <fullName evidence="1">Uncharacterized protein</fullName>
    </submittedName>
</protein>
<proteinExistence type="predicted"/>